<sequence length="225" mass="23131">MVLDRLAPHLPEVASAADPGGAPPARRLYDLVAERLRTLDEQEALAELVREPRNNSLVKRLLGSAAAEDPGYAAKLAAAVAALPAQVGKSPAGQPTPRGRTAPSEGRGPAGAVADDVPGSADGRRPRRYGPWIAVVAVVLLLVVGGLVVRAVQDGLSGAGGLTSDSTCTEYQQAPPEERVAAIRQIGLAKGISGADSPLVMTAVDQLCDAQPSARIGDLVARFDD</sequence>
<evidence type="ECO:0000313" key="4">
    <source>
        <dbReference type="Proteomes" id="UP000646749"/>
    </source>
</evidence>
<keyword evidence="2" id="KW-0812">Transmembrane</keyword>
<keyword evidence="2" id="KW-1133">Transmembrane helix</keyword>
<keyword evidence="2" id="KW-0472">Membrane</keyword>
<accession>A0ABQ4EAU5</accession>
<feature type="transmembrane region" description="Helical" evidence="2">
    <location>
        <begin position="129"/>
        <end position="149"/>
    </location>
</feature>
<evidence type="ECO:0000313" key="3">
    <source>
        <dbReference type="EMBL" id="GIG91855.1"/>
    </source>
</evidence>
<feature type="region of interest" description="Disordered" evidence="1">
    <location>
        <begin position="86"/>
        <end position="124"/>
    </location>
</feature>
<comment type="caution">
    <text evidence="3">The sequence shown here is derived from an EMBL/GenBank/DDBJ whole genome shotgun (WGS) entry which is preliminary data.</text>
</comment>
<evidence type="ECO:0000256" key="1">
    <source>
        <dbReference type="SAM" id="MobiDB-lite"/>
    </source>
</evidence>
<keyword evidence="4" id="KW-1185">Reference proteome</keyword>
<evidence type="ECO:0000256" key="2">
    <source>
        <dbReference type="SAM" id="Phobius"/>
    </source>
</evidence>
<proteinExistence type="predicted"/>
<reference evidence="3 4" key="1">
    <citation type="submission" date="2021-01" db="EMBL/GenBank/DDBJ databases">
        <title>Whole genome shotgun sequence of Plantactinospora endophytica NBRC 110450.</title>
        <authorList>
            <person name="Komaki H."/>
            <person name="Tamura T."/>
        </authorList>
    </citation>
    <scope>NUCLEOTIDE SEQUENCE [LARGE SCALE GENOMIC DNA]</scope>
    <source>
        <strain evidence="3 4">NBRC 110450</strain>
    </source>
</reference>
<organism evidence="3 4">
    <name type="scientific">Plantactinospora endophytica</name>
    <dbReference type="NCBI Taxonomy" id="673535"/>
    <lineage>
        <taxon>Bacteria</taxon>
        <taxon>Bacillati</taxon>
        <taxon>Actinomycetota</taxon>
        <taxon>Actinomycetes</taxon>
        <taxon>Micromonosporales</taxon>
        <taxon>Micromonosporaceae</taxon>
        <taxon>Plantactinospora</taxon>
    </lineage>
</organism>
<protein>
    <submittedName>
        <fullName evidence="3">Uncharacterized protein</fullName>
    </submittedName>
</protein>
<dbReference type="Proteomes" id="UP000646749">
    <property type="component" value="Unassembled WGS sequence"/>
</dbReference>
<dbReference type="EMBL" id="BONW01000041">
    <property type="protein sequence ID" value="GIG91855.1"/>
    <property type="molecule type" value="Genomic_DNA"/>
</dbReference>
<gene>
    <name evidence="3" type="ORF">Pen02_67910</name>
</gene>
<name>A0ABQ4EAU5_9ACTN</name>